<evidence type="ECO:0000313" key="1">
    <source>
        <dbReference type="EMBL" id="WDS52070.1"/>
    </source>
</evidence>
<protein>
    <submittedName>
        <fullName evidence="1">NrdH-like glutaredoxin</fullName>
    </submittedName>
</protein>
<gene>
    <name evidence="1" type="primary">44</name>
    <name evidence="1" type="ORF">SEA_CARON_44</name>
</gene>
<name>A0AAF0CJJ2_9CAUD</name>
<dbReference type="Proteomes" id="UP001219759">
    <property type="component" value="Segment"/>
</dbReference>
<keyword evidence="2" id="KW-1185">Reference proteome</keyword>
<dbReference type="EMBL" id="OQ190481">
    <property type="protein sequence ID" value="WDS52070.1"/>
    <property type="molecule type" value="Genomic_DNA"/>
</dbReference>
<accession>A0AAF0CJJ2</accession>
<evidence type="ECO:0000313" key="2">
    <source>
        <dbReference type="Proteomes" id="UP001219759"/>
    </source>
</evidence>
<sequence length="87" mass="9665">MATLTVHTKSLAHCPQCDMTIKTALREGLAVDERPGIDTPEREAELVVFKTEHNLAAAPIVEARDDFGRVVDRWAGFRPDKIKEHAA</sequence>
<dbReference type="Gene3D" id="3.40.30.10">
    <property type="entry name" value="Glutaredoxin"/>
    <property type="match status" value="1"/>
</dbReference>
<proteinExistence type="predicted"/>
<reference evidence="2" key="1">
    <citation type="submission" date="2023-01" db="EMBL/GenBank/DDBJ databases">
        <authorList>
            <person name="Bendele M."/>
            <person name="Baldwin A.R."/>
            <person name="Chauncey H.A."/>
            <person name="Connelly K.A."/>
            <person name="Daniel I."/>
            <person name="Fitzgerald E.B."/>
            <person name="McKinney B.E."/>
            <person name="Murray D.M."/>
            <person name="Parshall S."/>
            <person name="Stokes L.T."/>
            <person name="Tanaka K.N."/>
            <person name="Vinson E.C."/>
            <person name="Klevikis C."/>
            <person name="Temple L."/>
            <person name="Utz L."/>
            <person name="Rinehart C.A."/>
            <person name="Garlena R.A."/>
            <person name="Russell D.A."/>
            <person name="Jacobs-Sera D."/>
            <person name="Hatfull G.F."/>
        </authorList>
    </citation>
    <scope>NUCLEOTIDE SEQUENCE [LARGE SCALE GENOMIC DNA]</scope>
</reference>
<organism evidence="1 2">
    <name type="scientific">Microbacterium phage Caron</name>
    <dbReference type="NCBI Taxonomy" id="3028494"/>
    <lineage>
        <taxon>Viruses</taxon>
        <taxon>Duplodnaviria</taxon>
        <taxon>Heunggongvirae</taxon>
        <taxon>Uroviricota</taxon>
        <taxon>Caudoviricetes</taxon>
        <taxon>Casidaviridae</taxon>
        <taxon>Barnstormervirus</taxon>
        <taxon>Barnstormervirus caron</taxon>
    </lineage>
</organism>